<dbReference type="EMBL" id="AP014521">
    <property type="protein sequence ID" value="BAP58585.1"/>
    <property type="molecule type" value="Genomic_DNA"/>
</dbReference>
<proteinExistence type="inferred from homology"/>
<dbReference type="Proteomes" id="UP000031627">
    <property type="component" value="Chromosome"/>
</dbReference>
<evidence type="ECO:0000256" key="8">
    <source>
        <dbReference type="HAMAP-Rule" id="MF_00501"/>
    </source>
</evidence>
<accession>A0A090ARX6</accession>
<dbReference type="STRING" id="1410383.TGUWTKB_3460"/>
<evidence type="ECO:0000256" key="4">
    <source>
        <dbReference type="ARBA" id="ARBA00022884"/>
    </source>
</evidence>
<keyword evidence="4 8" id="KW-0694">RNA-binding</keyword>
<dbReference type="GO" id="GO:1990904">
    <property type="term" value="C:ribonucleoprotein complex"/>
    <property type="evidence" value="ECO:0007669"/>
    <property type="project" value="UniProtKB-KW"/>
</dbReference>
<dbReference type="PRINTS" id="PR01249">
    <property type="entry name" value="RIBOSOMALL31"/>
</dbReference>
<reference evidence="9 10" key="2">
    <citation type="journal article" date="2014" name="Curr. Biol.">
        <title>Symbiont-Supplemented Maternal Investment Underpinning Host's Ecological Adaptation.</title>
        <authorList>
            <person name="Kaiwa N."/>
            <person name="Hosokawa T."/>
            <person name="Nikoh N."/>
            <person name="Tanahashi M."/>
            <person name="Moriyama M."/>
            <person name="Meng X.Y."/>
            <person name="Maeda T."/>
            <person name="Yamaguchi K."/>
            <person name="Shigenobu S."/>
            <person name="Ito M."/>
            <person name="Fukatsu T."/>
        </authorList>
    </citation>
    <scope>NUCLEOTIDE SEQUENCE [LARGE SCALE GENOMIC DNA]</scope>
    <source>
        <strain evidence="9 10">UwTKB</strain>
    </source>
</reference>
<dbReference type="PANTHER" id="PTHR33280:SF6">
    <property type="entry name" value="LARGE RIBOSOMAL SUBUNIT PROTEIN BL31A"/>
    <property type="match status" value="1"/>
</dbReference>
<comment type="cofactor">
    <cofactor evidence="8">
        <name>Zn(2+)</name>
        <dbReference type="ChEBI" id="CHEBI:29105"/>
    </cofactor>
    <text evidence="8">Binds 1 zinc ion per subunit.</text>
</comment>
<keyword evidence="8" id="KW-0862">Zinc</keyword>
<comment type="function">
    <text evidence="8">Binds the 23S rRNA.</text>
</comment>
<protein>
    <recommendedName>
        <fullName evidence="7 8">Large ribosomal subunit protein bL31</fullName>
    </recommendedName>
</protein>
<dbReference type="HAMAP" id="MF_00501">
    <property type="entry name" value="Ribosomal_bL31_1"/>
    <property type="match status" value="1"/>
</dbReference>
<dbReference type="GO" id="GO:0019843">
    <property type="term" value="F:rRNA binding"/>
    <property type="evidence" value="ECO:0007669"/>
    <property type="project" value="UniProtKB-KW"/>
</dbReference>
<dbReference type="GO" id="GO:0005840">
    <property type="term" value="C:ribosome"/>
    <property type="evidence" value="ECO:0007669"/>
    <property type="project" value="UniProtKB-KW"/>
</dbReference>
<dbReference type="AlphaFoldDB" id="A0A090ARX6"/>
<dbReference type="KEGG" id="sbw:TGUWTKB_3460"/>
<feature type="binding site" evidence="8">
    <location>
        <position position="18"/>
    </location>
    <ligand>
        <name>Zn(2+)</name>
        <dbReference type="ChEBI" id="CHEBI:29105"/>
    </ligand>
</feature>
<dbReference type="InterPro" id="IPR027491">
    <property type="entry name" value="Ribosomal_bL31_A"/>
</dbReference>
<name>A0A090ARX6_9ENTR</name>
<evidence type="ECO:0000256" key="3">
    <source>
        <dbReference type="ARBA" id="ARBA00022730"/>
    </source>
</evidence>
<keyword evidence="10" id="KW-1185">Reference proteome</keyword>
<dbReference type="Gene3D" id="4.10.830.30">
    <property type="entry name" value="Ribosomal protein L31"/>
    <property type="match status" value="1"/>
</dbReference>
<evidence type="ECO:0000256" key="6">
    <source>
        <dbReference type="ARBA" id="ARBA00023274"/>
    </source>
</evidence>
<dbReference type="InterPro" id="IPR002150">
    <property type="entry name" value="Ribosomal_bL31"/>
</dbReference>
<dbReference type="Pfam" id="PF01197">
    <property type="entry name" value="Ribosomal_L31"/>
    <property type="match status" value="1"/>
</dbReference>
<feature type="binding site" evidence="8">
    <location>
        <position position="37"/>
    </location>
    <ligand>
        <name>Zn(2+)</name>
        <dbReference type="ChEBI" id="CHEBI:29105"/>
    </ligand>
</feature>
<keyword evidence="6 8" id="KW-0687">Ribonucleoprotein</keyword>
<evidence type="ECO:0000313" key="9">
    <source>
        <dbReference type="EMBL" id="BAP58585.1"/>
    </source>
</evidence>
<dbReference type="HOGENOM" id="CLU_114306_4_0_6"/>
<keyword evidence="3 8" id="KW-0699">rRNA-binding</keyword>
<evidence type="ECO:0000256" key="7">
    <source>
        <dbReference type="ARBA" id="ARBA00035687"/>
    </source>
</evidence>
<dbReference type="OrthoDB" id="9803251at2"/>
<keyword evidence="8" id="KW-0479">Metal-binding</keyword>
<dbReference type="PROSITE" id="PS01143">
    <property type="entry name" value="RIBOSOMAL_L31"/>
    <property type="match status" value="1"/>
</dbReference>
<dbReference type="RefSeq" id="WP_041062970.1">
    <property type="nucleotide sequence ID" value="NZ_AP014521.1"/>
</dbReference>
<dbReference type="GO" id="GO:0006412">
    <property type="term" value="P:translation"/>
    <property type="evidence" value="ECO:0007669"/>
    <property type="project" value="UniProtKB-UniRule"/>
</dbReference>
<gene>
    <name evidence="8 9" type="primary">rpmE</name>
    <name evidence="9" type="ORF">TGUWTKB_3460</name>
</gene>
<dbReference type="GO" id="GO:0003735">
    <property type="term" value="F:structural constituent of ribosome"/>
    <property type="evidence" value="ECO:0007669"/>
    <property type="project" value="InterPro"/>
</dbReference>
<feature type="binding site" evidence="8">
    <location>
        <position position="40"/>
    </location>
    <ligand>
        <name>Zn(2+)</name>
        <dbReference type="ChEBI" id="CHEBI:29105"/>
    </ligand>
</feature>
<dbReference type="NCBIfam" id="NF001809">
    <property type="entry name" value="PRK00528.1"/>
    <property type="match status" value="1"/>
</dbReference>
<evidence type="ECO:0000256" key="5">
    <source>
        <dbReference type="ARBA" id="ARBA00022980"/>
    </source>
</evidence>
<dbReference type="SUPFAM" id="SSF143800">
    <property type="entry name" value="L28p-like"/>
    <property type="match status" value="1"/>
</dbReference>
<evidence type="ECO:0000256" key="1">
    <source>
        <dbReference type="ARBA" id="ARBA00009296"/>
    </source>
</evidence>
<sequence>MKKNIHPKYELITVTCSCGNIIHTRSTIGHNINLEVCSNCHPFYTGKQRIIDTTGRVDRFNKKFDLSKKKIYL</sequence>
<dbReference type="NCBIfam" id="NF000612">
    <property type="entry name" value="PRK00019.1"/>
    <property type="match status" value="1"/>
</dbReference>
<dbReference type="GO" id="GO:0046872">
    <property type="term" value="F:metal ion binding"/>
    <property type="evidence" value="ECO:0007669"/>
    <property type="project" value="UniProtKB-KW"/>
</dbReference>
<keyword evidence="5 8" id="KW-0689">Ribosomal protein</keyword>
<dbReference type="InterPro" id="IPR034704">
    <property type="entry name" value="Ribosomal_bL28/bL31-like_sf"/>
</dbReference>
<comment type="similarity">
    <text evidence="1 8">Belongs to the bacterial ribosomal protein bL31 family. Type A subfamily.</text>
</comment>
<organism evidence="9 10">
    <name type="scientific">Candidatus Tachikawaea gelatinosa</name>
    <dbReference type="NCBI Taxonomy" id="1410383"/>
    <lineage>
        <taxon>Bacteria</taxon>
        <taxon>Pseudomonadati</taxon>
        <taxon>Pseudomonadota</taxon>
        <taxon>Gammaproteobacteria</taxon>
        <taxon>Enterobacterales</taxon>
        <taxon>Enterobacteriaceae</taxon>
        <taxon>Candidatus Tachikawaea</taxon>
    </lineage>
</organism>
<dbReference type="NCBIfam" id="TIGR00105">
    <property type="entry name" value="L31"/>
    <property type="match status" value="1"/>
</dbReference>
<dbReference type="InterPro" id="IPR042105">
    <property type="entry name" value="Ribosomal_bL31_sf"/>
</dbReference>
<comment type="subunit">
    <text evidence="2 8">Part of the 50S ribosomal subunit.</text>
</comment>
<reference evidence="10" key="1">
    <citation type="submission" date="2013-11" db="EMBL/GenBank/DDBJ databases">
        <title>Symbiont-containing voluminous jelly as an extraordinary maternal gift for overwintering insect nymphs.</title>
        <authorList>
            <person name="Kaiwa N."/>
            <person name="Hosokawa T."/>
            <person name="Nikoh N."/>
            <person name="Meng X.Y."/>
            <person name="Tanahashi M."/>
            <person name="Moriyama M."/>
            <person name="Maeda T."/>
            <person name="Yamaguchi K."/>
            <person name="Shigenobu S."/>
            <person name="Ito M."/>
            <person name="Fukatsu T."/>
        </authorList>
    </citation>
    <scope>NUCLEOTIDE SEQUENCE [LARGE SCALE GENOMIC DNA]</scope>
    <source>
        <strain evidence="10">UwTKB</strain>
    </source>
</reference>
<dbReference type="PANTHER" id="PTHR33280">
    <property type="entry name" value="50S RIBOSOMAL PROTEIN L31, CHLOROPLASTIC"/>
    <property type="match status" value="1"/>
</dbReference>
<evidence type="ECO:0000313" key="10">
    <source>
        <dbReference type="Proteomes" id="UP000031627"/>
    </source>
</evidence>
<evidence type="ECO:0000256" key="2">
    <source>
        <dbReference type="ARBA" id="ARBA00011838"/>
    </source>
</evidence>
<feature type="binding site" evidence="8">
    <location>
        <position position="16"/>
    </location>
    <ligand>
        <name>Zn(2+)</name>
        <dbReference type="ChEBI" id="CHEBI:29105"/>
    </ligand>
</feature>